<keyword evidence="2" id="KW-0645">Protease</keyword>
<feature type="compositionally biased region" description="Low complexity" evidence="1">
    <location>
        <begin position="145"/>
        <end position="156"/>
    </location>
</feature>
<feature type="region of interest" description="Disordered" evidence="1">
    <location>
        <begin position="31"/>
        <end position="50"/>
    </location>
</feature>
<feature type="compositionally biased region" description="Low complexity" evidence="1">
    <location>
        <begin position="97"/>
        <end position="109"/>
    </location>
</feature>
<dbReference type="GO" id="GO:0006508">
    <property type="term" value="P:proteolysis"/>
    <property type="evidence" value="ECO:0007669"/>
    <property type="project" value="UniProtKB-KW"/>
</dbReference>
<keyword evidence="2" id="KW-0378">Hydrolase</keyword>
<protein>
    <submittedName>
        <fullName evidence="2">Viral protease and RNA polymerase</fullName>
    </submittedName>
</protein>
<organism evidence="2">
    <name type="scientific">Aichi virus</name>
    <name type="common">AiV</name>
    <dbReference type="NCBI Taxonomy" id="72149"/>
    <lineage>
        <taxon>Viruses</taxon>
        <taxon>Riboviria</taxon>
        <taxon>Orthornavirae</taxon>
        <taxon>Pisuviricota</taxon>
        <taxon>Pisoniviricetes</taxon>
        <taxon>Picornavirales</taxon>
        <taxon>Picornaviridae</taxon>
        <taxon>Kodimesavirinae</taxon>
        <taxon>Kobuvirus</taxon>
    </lineage>
</organism>
<evidence type="ECO:0000313" key="2">
    <source>
        <dbReference type="EMBL" id="BAC20375.1"/>
    </source>
</evidence>
<accession>Q8B6B0</accession>
<dbReference type="GO" id="GO:0008233">
    <property type="term" value="F:peptidase activity"/>
    <property type="evidence" value="ECO:0007669"/>
    <property type="project" value="UniProtKB-KW"/>
</dbReference>
<gene>
    <name evidence="2" type="primary">3CD</name>
</gene>
<name>Q8B6B0_AIV</name>
<feature type="compositionally biased region" description="Low complexity" evidence="1">
    <location>
        <begin position="116"/>
        <end position="129"/>
    </location>
</feature>
<feature type="region of interest" description="Disordered" evidence="1">
    <location>
        <begin position="93"/>
        <end position="158"/>
    </location>
</feature>
<dbReference type="EMBL" id="AB092833">
    <property type="protein sequence ID" value="BAC20375.1"/>
    <property type="molecule type" value="Genomic_RNA"/>
</dbReference>
<proteinExistence type="predicted"/>
<evidence type="ECO:0000256" key="1">
    <source>
        <dbReference type="SAM" id="MobiDB-lite"/>
    </source>
</evidence>
<reference evidence="2" key="2">
    <citation type="book" date="2003" name="Perspectives In Medical Virology, 9. Viral Gastroenteritis." publisher="Elsevier Science B.V." city="Amsterdam">
        <title>Molecular Biology and Epidemiology of Aichi Virus and Other Diarrhoeogenic Enteroviruses.</title>
        <editorList>
            <person name="Dessenlberger U."/>
            <person name="Gray J."/>
        </editorList>
        <authorList>
            <person name="Yamashita T."/>
            <person name="Sakae K."/>
        </authorList>
    </citation>
    <scope>NUCLEOTIDE SEQUENCE</scope>
    <source>
        <strain evidence="2">488/97</strain>
    </source>
</reference>
<feature type="non-terminal residue" evidence="2">
    <location>
        <position position="173"/>
    </location>
</feature>
<feature type="non-terminal residue" evidence="2">
    <location>
        <position position="1"/>
    </location>
</feature>
<organismHost>
    <name type="scientific">Homo sapiens</name>
    <name type="common">Human</name>
    <dbReference type="NCBI Taxonomy" id="9606"/>
</organismHost>
<reference evidence="2" key="1">
    <citation type="submission" date="2002-10" db="EMBL/GenBank/DDBJ databases">
        <authorList>
            <person name="Yamashita T."/>
            <person name="Sakae K."/>
        </authorList>
    </citation>
    <scope>NUCLEOTIDE SEQUENCE</scope>
    <source>
        <strain evidence="2">488/97</strain>
    </source>
</reference>
<sequence length="173" mass="17791">TLPPPASTRTCGASSAPIPTLLVSWFPNSKQLPSTSASPTTGSWISTSPELSSVNRHTVTAPRPSKVCAVPRLLRMIPLASRFWDSTLLGSRARVDSLPPSTPSSAKSPNSPPPNNLSSSPPLKSGPASTSTGCSACTPPPPTVLSPSRNNLPPSSGMTAACRRVLILTPSSS</sequence>